<keyword evidence="3 7" id="KW-0812">Transmembrane</keyword>
<evidence type="ECO:0000313" key="9">
    <source>
        <dbReference type="Proteomes" id="UP000198518"/>
    </source>
</evidence>
<keyword evidence="4 7" id="KW-1133">Transmembrane helix</keyword>
<proteinExistence type="inferred from homology"/>
<dbReference type="RefSeq" id="WP_177170808.1">
    <property type="nucleotide sequence ID" value="NZ_FOJA01000001.1"/>
</dbReference>
<dbReference type="EMBL" id="FOJA01000001">
    <property type="protein sequence ID" value="SEW16196.1"/>
    <property type="molecule type" value="Genomic_DNA"/>
</dbReference>
<evidence type="ECO:0000313" key="8">
    <source>
        <dbReference type="EMBL" id="SEW16196.1"/>
    </source>
</evidence>
<evidence type="ECO:0000256" key="3">
    <source>
        <dbReference type="ARBA" id="ARBA00022692"/>
    </source>
</evidence>
<dbReference type="InterPro" id="IPR002549">
    <property type="entry name" value="AI-2E-like"/>
</dbReference>
<dbReference type="OrthoDB" id="137390at2157"/>
<dbReference type="Proteomes" id="UP000198518">
    <property type="component" value="Unassembled WGS sequence"/>
</dbReference>
<keyword evidence="5 7" id="KW-0472">Membrane</keyword>
<feature type="transmembrane region" description="Helical" evidence="7">
    <location>
        <begin position="186"/>
        <end position="210"/>
    </location>
</feature>
<dbReference type="GO" id="GO:0016020">
    <property type="term" value="C:membrane"/>
    <property type="evidence" value="ECO:0007669"/>
    <property type="project" value="UniProtKB-SubCell"/>
</dbReference>
<keyword evidence="9" id="KW-1185">Reference proteome</keyword>
<protein>
    <submittedName>
        <fullName evidence="8">Predicted PurR-regulated permease PerM</fullName>
    </submittedName>
</protein>
<feature type="compositionally biased region" description="Acidic residues" evidence="6">
    <location>
        <begin position="359"/>
        <end position="370"/>
    </location>
</feature>
<feature type="region of interest" description="Disordered" evidence="6">
    <location>
        <begin position="337"/>
        <end position="379"/>
    </location>
</feature>
<evidence type="ECO:0000256" key="6">
    <source>
        <dbReference type="SAM" id="MobiDB-lite"/>
    </source>
</evidence>
<comment type="similarity">
    <text evidence="2">Belongs to the autoinducer-2 exporter (AI-2E) (TC 2.A.86) family.</text>
</comment>
<dbReference type="AlphaFoldDB" id="A0A1I0PPA9"/>
<dbReference type="PANTHER" id="PTHR21716">
    <property type="entry name" value="TRANSMEMBRANE PROTEIN"/>
    <property type="match status" value="1"/>
</dbReference>
<evidence type="ECO:0000256" key="2">
    <source>
        <dbReference type="ARBA" id="ARBA00009773"/>
    </source>
</evidence>
<comment type="subcellular location">
    <subcellularLocation>
        <location evidence="1">Membrane</location>
        <topology evidence="1">Multi-pass membrane protein</topology>
    </subcellularLocation>
</comment>
<evidence type="ECO:0000256" key="4">
    <source>
        <dbReference type="ARBA" id="ARBA00022989"/>
    </source>
</evidence>
<reference evidence="8 9" key="1">
    <citation type="submission" date="2016-10" db="EMBL/GenBank/DDBJ databases">
        <authorList>
            <person name="de Groot N.N."/>
        </authorList>
    </citation>
    <scope>NUCLEOTIDE SEQUENCE [LARGE SCALE GENOMIC DNA]</scope>
    <source>
        <strain evidence="8 9">CGMCC 1.5337</strain>
    </source>
</reference>
<feature type="transmembrane region" description="Helical" evidence="7">
    <location>
        <begin position="12"/>
        <end position="41"/>
    </location>
</feature>
<feature type="transmembrane region" description="Helical" evidence="7">
    <location>
        <begin position="134"/>
        <end position="154"/>
    </location>
</feature>
<evidence type="ECO:0000256" key="7">
    <source>
        <dbReference type="SAM" id="Phobius"/>
    </source>
</evidence>
<feature type="transmembrane region" description="Helical" evidence="7">
    <location>
        <begin position="216"/>
        <end position="242"/>
    </location>
</feature>
<gene>
    <name evidence="8" type="ORF">SAMN04487945_1841</name>
</gene>
<evidence type="ECO:0000256" key="1">
    <source>
        <dbReference type="ARBA" id="ARBA00004141"/>
    </source>
</evidence>
<feature type="transmembrane region" description="Helical" evidence="7">
    <location>
        <begin position="287"/>
        <end position="315"/>
    </location>
</feature>
<accession>A0A1I0PPA9</accession>
<evidence type="ECO:0000256" key="5">
    <source>
        <dbReference type="ARBA" id="ARBA00023136"/>
    </source>
</evidence>
<feature type="transmembrane region" description="Helical" evidence="7">
    <location>
        <begin position="53"/>
        <end position="76"/>
    </location>
</feature>
<feature type="transmembrane region" description="Helical" evidence="7">
    <location>
        <begin position="249"/>
        <end position="267"/>
    </location>
</feature>
<sequence length="379" mass="38731">MPPARTTGLAVLLVALAVLSTLVLGAVVGTVFFAGTVAYLLIPATGRVERLGISRWAASALTAVVVSLVAVVPLALAASAASGRIAEAIDALEALPEMYPVSAYGYEYVFDVGLAIDTVTTYGTDFAVDLAGELPVLALKLTLFGVLVFGLLVAHQDAERALLAVVPPTYRDVAAALGHRARSTLYAIYVLQAATAVATTVLAVPVFYIFGVPYPLTLSVAAGVLQFVPIVGPSIVVAGVALYWTATGAANTALVFLFVAGVLVAWLPDVLVRPRLSRETADLPGSLYFIGFTGGLLTVGPVGVIAGPLVVALTVEAASLLAEERGGVQTTLTNGDYEACRADGDDPSPTDASVSADGSLDDAASDPTEDGSDRTGDPS</sequence>
<organism evidence="8 9">
    <name type="scientific">Halobacterium jilantaiense</name>
    <dbReference type="NCBI Taxonomy" id="355548"/>
    <lineage>
        <taxon>Archaea</taxon>
        <taxon>Methanobacteriati</taxon>
        <taxon>Methanobacteriota</taxon>
        <taxon>Stenosarchaea group</taxon>
        <taxon>Halobacteria</taxon>
        <taxon>Halobacteriales</taxon>
        <taxon>Halobacteriaceae</taxon>
        <taxon>Halobacterium</taxon>
    </lineage>
</organism>
<dbReference type="STRING" id="355548.SAMN04487945_1841"/>
<dbReference type="PANTHER" id="PTHR21716:SF4">
    <property type="entry name" value="TRANSMEMBRANE PROTEIN 245"/>
    <property type="match status" value="1"/>
</dbReference>
<name>A0A1I0PPA9_9EURY</name>
<dbReference type="Pfam" id="PF01594">
    <property type="entry name" value="AI-2E_transport"/>
    <property type="match status" value="1"/>
</dbReference>